<proteinExistence type="inferred from homology"/>
<feature type="region of interest" description="Disordered" evidence="3">
    <location>
        <begin position="163"/>
        <end position="185"/>
    </location>
</feature>
<evidence type="ECO:0000256" key="3">
    <source>
        <dbReference type="SAM" id="MobiDB-lite"/>
    </source>
</evidence>
<dbReference type="EC" id="3.5.1.89" evidence="2"/>
<dbReference type="Ensembl" id="ENSMICT00000049042.2">
    <property type="protein sequence ID" value="ENSMICP00000025517.2"/>
    <property type="gene ID" value="ENSMICG00000030074.2"/>
</dbReference>
<dbReference type="InterPro" id="IPR024078">
    <property type="entry name" value="LmbE-like_dom_sf"/>
</dbReference>
<organism evidence="4 5">
    <name type="scientific">Microcebus murinus</name>
    <name type="common">Gray mouse lemur</name>
    <name type="synonym">Lemur murinus</name>
    <dbReference type="NCBI Taxonomy" id="30608"/>
    <lineage>
        <taxon>Eukaryota</taxon>
        <taxon>Metazoa</taxon>
        <taxon>Chordata</taxon>
        <taxon>Craniata</taxon>
        <taxon>Vertebrata</taxon>
        <taxon>Euteleostomi</taxon>
        <taxon>Mammalia</taxon>
        <taxon>Eutheria</taxon>
        <taxon>Euarchontoglires</taxon>
        <taxon>Primates</taxon>
        <taxon>Strepsirrhini</taxon>
        <taxon>Lemuriformes</taxon>
        <taxon>Cheirogaleidae</taxon>
        <taxon>Microcebus</taxon>
    </lineage>
</organism>
<protein>
    <recommendedName>
        <fullName evidence="2">N-acetylglucosaminylphosphatidylinositol deacetylase</fullName>
        <ecNumber evidence="2">3.5.1.89</ecNumber>
    </recommendedName>
</protein>
<reference evidence="4" key="2">
    <citation type="submission" date="2025-08" db="UniProtKB">
        <authorList>
            <consortium name="Ensembl"/>
        </authorList>
    </citation>
    <scope>IDENTIFICATION</scope>
</reference>
<dbReference type="Gene3D" id="3.40.50.10320">
    <property type="entry name" value="LmbE-like"/>
    <property type="match status" value="1"/>
</dbReference>
<sequence>EVVGLACVVATVLTWGFWSQEQAGLLGAGSWTLLVIAHLDDEAMFFAPKVLGLARLRHQVSLLCFSAGRSCPNTGIVKHVQVMPLPCRDFPDGPGVQWGTELVGSILLQHAEASGINLVVTFDAGGVSGHSNHVALYAAVRVLRAHAAVCECAAQVPLPPGPALVPAPRPGRALRAHQRRSGTGQ</sequence>
<dbReference type="EMBL" id="ABDC03020708">
    <property type="status" value="NOT_ANNOTATED_CDS"/>
    <property type="molecule type" value="Genomic_DNA"/>
</dbReference>
<dbReference type="GeneTree" id="ENSGT00390000018434"/>
<dbReference type="Proteomes" id="UP000694394">
    <property type="component" value="Chromosome 16"/>
</dbReference>
<dbReference type="PANTHER" id="PTHR12993:SF11">
    <property type="entry name" value="N-ACETYLGLUCOSAMINYL-PHOSPHATIDYLINOSITOL DE-N-ACETYLASE"/>
    <property type="match status" value="1"/>
</dbReference>
<evidence type="ECO:0000256" key="1">
    <source>
        <dbReference type="ARBA" id="ARBA00006066"/>
    </source>
</evidence>
<dbReference type="Pfam" id="PF02585">
    <property type="entry name" value="PIG-L"/>
    <property type="match status" value="1"/>
</dbReference>
<dbReference type="GO" id="GO:0005783">
    <property type="term" value="C:endoplasmic reticulum"/>
    <property type="evidence" value="ECO:0007669"/>
    <property type="project" value="TreeGrafter"/>
</dbReference>
<reference evidence="4" key="3">
    <citation type="submission" date="2025-09" db="UniProtKB">
        <authorList>
            <consortium name="Ensembl"/>
        </authorList>
    </citation>
    <scope>IDENTIFICATION</scope>
</reference>
<dbReference type="EMBL" id="ABDC03020709">
    <property type="status" value="NOT_ANNOTATED_CDS"/>
    <property type="molecule type" value="Genomic_DNA"/>
</dbReference>
<name>A0A8C5VUC5_MICMU</name>
<evidence type="ECO:0000313" key="4">
    <source>
        <dbReference type="Ensembl" id="ENSMICP00000025517.2"/>
    </source>
</evidence>
<evidence type="ECO:0000313" key="5">
    <source>
        <dbReference type="Proteomes" id="UP000694394"/>
    </source>
</evidence>
<evidence type="ECO:0000256" key="2">
    <source>
        <dbReference type="ARBA" id="ARBA00012176"/>
    </source>
</evidence>
<feature type="compositionally biased region" description="Basic residues" evidence="3">
    <location>
        <begin position="172"/>
        <end position="185"/>
    </location>
</feature>
<dbReference type="InterPro" id="IPR003737">
    <property type="entry name" value="GlcNAc_PI_deacetylase-related"/>
</dbReference>
<keyword evidence="5" id="KW-1185">Reference proteome</keyword>
<dbReference type="GO" id="GO:0000225">
    <property type="term" value="F:N-acetylglucosaminylphosphatidylinositol deacetylase activity"/>
    <property type="evidence" value="ECO:0007669"/>
    <property type="project" value="UniProtKB-EC"/>
</dbReference>
<dbReference type="AlphaFoldDB" id="A0A8C5VUC5"/>
<dbReference type="SUPFAM" id="SSF102588">
    <property type="entry name" value="LmbE-like"/>
    <property type="match status" value="1"/>
</dbReference>
<dbReference type="EMBL" id="ABDC03020706">
    <property type="status" value="NOT_ANNOTATED_CDS"/>
    <property type="molecule type" value="Genomic_DNA"/>
</dbReference>
<dbReference type="PANTHER" id="PTHR12993">
    <property type="entry name" value="N-ACETYLGLUCOSAMINYL-PHOSPHATIDYLINOSITOL DE-N-ACETYLASE-RELATED"/>
    <property type="match status" value="1"/>
</dbReference>
<reference evidence="4" key="1">
    <citation type="submission" date="2016-12" db="EMBL/GenBank/DDBJ databases">
        <title>Mouse lemur reference genome and diversity panel.</title>
        <authorList>
            <person name="Harris R."/>
            <person name="Larsen P."/>
            <person name="Liu Y."/>
            <person name="Hughes D.S."/>
            <person name="Murali S."/>
            <person name="Raveendran M."/>
            <person name="Korchina V."/>
            <person name="Wang M."/>
            <person name="Jhangiani S."/>
            <person name="Bandaranaike D."/>
            <person name="Bellair M."/>
            <person name="Blankenburg K."/>
            <person name="Chao H."/>
            <person name="Dahdouli M."/>
            <person name="Dinh H."/>
            <person name="Doddapaneni H."/>
            <person name="English A."/>
            <person name="Firestine M."/>
            <person name="Gnanaolivu R."/>
            <person name="Gross S."/>
            <person name="Hernandez B."/>
            <person name="Javaid M."/>
            <person name="Jayaseelan J."/>
            <person name="Jones J."/>
            <person name="Khan Z."/>
            <person name="Kovar C."/>
            <person name="Kurapati P."/>
            <person name="Le B."/>
            <person name="Lee S."/>
            <person name="Li M."/>
            <person name="Mathew T."/>
            <person name="Narasimhan A."/>
            <person name="Ngo D."/>
            <person name="Nguyen L."/>
            <person name="Okwuonu G."/>
            <person name="Ongeri F."/>
            <person name="Osuji N."/>
            <person name="Pu L.-L."/>
            <person name="Puazo M."/>
            <person name="Quiroz J."/>
            <person name="Raj R."/>
            <person name="Rajbhandari K."/>
            <person name="Reid J.G."/>
            <person name="Santibanez J."/>
            <person name="Sexton D."/>
            <person name="Skinner E."/>
            <person name="Vee V."/>
            <person name="Weissenberger G."/>
            <person name="Wu Y."/>
            <person name="Xin Y."/>
            <person name="Han Y."/>
            <person name="Campbell C."/>
            <person name="Brown A."/>
            <person name="Sullivan B."/>
            <person name="Shelton J."/>
            <person name="Brown S."/>
            <person name="Dudchenko O."/>
            <person name="Machol I."/>
            <person name="Durand N."/>
            <person name="Shamim M."/>
            <person name="Lieberman A."/>
            <person name="Muzny D.M."/>
            <person name="Richards S."/>
            <person name="Yoder A."/>
            <person name="Worley K.C."/>
            <person name="Rogers J."/>
            <person name="Gibbs R.A."/>
        </authorList>
    </citation>
    <scope>NUCLEOTIDE SEQUENCE [LARGE SCALE GENOMIC DNA]</scope>
</reference>
<comment type="similarity">
    <text evidence="1">Belongs to the PIGL family.</text>
</comment>
<accession>A0A8C5VUC5</accession>
<dbReference type="EMBL" id="ABDC03020707">
    <property type="status" value="NOT_ANNOTATED_CDS"/>
    <property type="molecule type" value="Genomic_DNA"/>
</dbReference>